<dbReference type="RefSeq" id="WP_219068205.1">
    <property type="nucleotide sequence ID" value="NZ_CAJUXY010000032.1"/>
</dbReference>
<accession>A0ABY4QTR8</accession>
<keyword evidence="1" id="KW-0812">Transmembrane</keyword>
<organism evidence="2 3">
    <name type="scientific">Candidatus Mycobacterium methanotrophicum</name>
    <dbReference type="NCBI Taxonomy" id="2943498"/>
    <lineage>
        <taxon>Bacteria</taxon>
        <taxon>Bacillati</taxon>
        <taxon>Actinomycetota</taxon>
        <taxon>Actinomycetes</taxon>
        <taxon>Mycobacteriales</taxon>
        <taxon>Mycobacteriaceae</taxon>
        <taxon>Mycobacterium</taxon>
    </lineage>
</organism>
<keyword evidence="2" id="KW-0614">Plasmid</keyword>
<feature type="transmembrane region" description="Helical" evidence="1">
    <location>
        <begin position="44"/>
        <end position="68"/>
    </location>
</feature>
<geneLocation type="plasmid" evidence="2 3">
    <name>unnamed</name>
</geneLocation>
<name>A0ABY4QTR8_9MYCO</name>
<reference evidence="2" key="1">
    <citation type="submission" date="2022-05" db="EMBL/GenBank/DDBJ databases">
        <title>A methanotrophic Mycobacterium dominates a cave microbial ecosystem.</title>
        <authorList>
            <person name="Van Spanning R.J.M."/>
            <person name="Guan Q."/>
            <person name="Melkonian C."/>
            <person name="Gallant J."/>
            <person name="Polerecky L."/>
            <person name="Flot J.-F."/>
            <person name="Brandt B.W."/>
            <person name="Braster M."/>
            <person name="Iturbe Espinoza P."/>
            <person name="Aerts J."/>
            <person name="Meima-Franke M."/>
            <person name="Piersma S.R."/>
            <person name="Bunduc C."/>
            <person name="Ummels R."/>
            <person name="Pain A."/>
            <person name="Fleming E.J."/>
            <person name="van der Wel N."/>
            <person name="Gherman V.D."/>
            <person name="Sarbu S.M."/>
            <person name="Bodelier P.L.E."/>
            <person name="Bitter W."/>
        </authorList>
    </citation>
    <scope>NUCLEOTIDE SEQUENCE</scope>
    <source>
        <strain evidence="2">Sulfur Cave</strain>
        <plasmid evidence="2">unnamed</plasmid>
    </source>
</reference>
<proteinExistence type="predicted"/>
<protein>
    <submittedName>
        <fullName evidence="2">Uncharacterized protein</fullName>
    </submittedName>
</protein>
<evidence type="ECO:0000256" key="1">
    <source>
        <dbReference type="SAM" id="Phobius"/>
    </source>
</evidence>
<keyword evidence="3" id="KW-1185">Reference proteome</keyword>
<evidence type="ECO:0000313" key="3">
    <source>
        <dbReference type="Proteomes" id="UP001056610"/>
    </source>
</evidence>
<evidence type="ECO:0000313" key="2">
    <source>
        <dbReference type="EMBL" id="UQX13561.1"/>
    </source>
</evidence>
<dbReference type="EMBL" id="CP097321">
    <property type="protein sequence ID" value="UQX13561.1"/>
    <property type="molecule type" value="Genomic_DNA"/>
</dbReference>
<keyword evidence="1" id="KW-1133">Transmembrane helix</keyword>
<dbReference type="Proteomes" id="UP001056610">
    <property type="component" value="Plasmid unnamed"/>
</dbReference>
<sequence>MSDHAARDVSWDTWSSGGNGAGFLRWAEHAVIWRWFSLLARDCYQAVGFGGALVVAVVVVGAHFLWRFRRRVSAYLRRNGVLR</sequence>
<keyword evidence="1" id="KW-0472">Membrane</keyword>
<gene>
    <name evidence="2" type="ORF">M5I08_25555</name>
</gene>